<name>A0ABW3JAS0_9HYPH</name>
<dbReference type="EMBL" id="JBHTJO010000001">
    <property type="protein sequence ID" value="MFD0987388.1"/>
    <property type="molecule type" value="Genomic_DNA"/>
</dbReference>
<dbReference type="Proteomes" id="UP001597102">
    <property type="component" value="Unassembled WGS sequence"/>
</dbReference>
<evidence type="ECO:0000313" key="2">
    <source>
        <dbReference type="EMBL" id="MFD0987388.1"/>
    </source>
</evidence>
<dbReference type="RefSeq" id="WP_379089264.1">
    <property type="nucleotide sequence ID" value="NZ_JBHTJO010000001.1"/>
</dbReference>
<feature type="transmembrane region" description="Helical" evidence="1">
    <location>
        <begin position="12"/>
        <end position="34"/>
    </location>
</feature>
<sequence length="229" mass="25496">MFSLASLPDLSLFVLDATTMTMVAGGGLAVLLMAHATGRSWTRAFVRDKAGPGSVGQSNFSSDPEMPNLKPRRELPTLQEANSIGDLERLFRQMAKPYNQNETYRRFIQRAGVELRPQELWLLNRLSVIVGARSEHLPEALRHPAERIATPLAALQRQGLVSDGDDSLRVTEEGRAVLVKIERARTESLAELFSEWAPGGHYEINKILDRFTKTLSKTMPPEEEISESA</sequence>
<dbReference type="SUPFAM" id="SSF46785">
    <property type="entry name" value="Winged helix' DNA-binding domain"/>
    <property type="match status" value="1"/>
</dbReference>
<evidence type="ECO:0000313" key="3">
    <source>
        <dbReference type="Proteomes" id="UP001597102"/>
    </source>
</evidence>
<gene>
    <name evidence="2" type="ORF">ACFQ2F_09805</name>
</gene>
<evidence type="ECO:0000256" key="1">
    <source>
        <dbReference type="SAM" id="Phobius"/>
    </source>
</evidence>
<keyword evidence="3" id="KW-1185">Reference proteome</keyword>
<keyword evidence="1" id="KW-0812">Transmembrane</keyword>
<evidence type="ECO:0008006" key="4">
    <source>
        <dbReference type="Google" id="ProtNLM"/>
    </source>
</evidence>
<proteinExistence type="predicted"/>
<keyword evidence="1" id="KW-0472">Membrane</keyword>
<organism evidence="2 3">
    <name type="scientific">Methyloligella solikamskensis</name>
    <dbReference type="NCBI Taxonomy" id="1177756"/>
    <lineage>
        <taxon>Bacteria</taxon>
        <taxon>Pseudomonadati</taxon>
        <taxon>Pseudomonadota</taxon>
        <taxon>Alphaproteobacteria</taxon>
        <taxon>Hyphomicrobiales</taxon>
        <taxon>Hyphomicrobiaceae</taxon>
        <taxon>Methyloligella</taxon>
    </lineage>
</organism>
<accession>A0ABW3JAS0</accession>
<reference evidence="3" key="1">
    <citation type="journal article" date="2019" name="Int. J. Syst. Evol. Microbiol.">
        <title>The Global Catalogue of Microorganisms (GCM) 10K type strain sequencing project: providing services to taxonomists for standard genome sequencing and annotation.</title>
        <authorList>
            <consortium name="The Broad Institute Genomics Platform"/>
            <consortium name="The Broad Institute Genome Sequencing Center for Infectious Disease"/>
            <person name="Wu L."/>
            <person name="Ma J."/>
        </authorList>
    </citation>
    <scope>NUCLEOTIDE SEQUENCE [LARGE SCALE GENOMIC DNA]</scope>
    <source>
        <strain evidence="3">CCUG 61697</strain>
    </source>
</reference>
<comment type="caution">
    <text evidence="2">The sequence shown here is derived from an EMBL/GenBank/DDBJ whole genome shotgun (WGS) entry which is preliminary data.</text>
</comment>
<dbReference type="InterPro" id="IPR036388">
    <property type="entry name" value="WH-like_DNA-bd_sf"/>
</dbReference>
<keyword evidence="1" id="KW-1133">Transmembrane helix</keyword>
<dbReference type="Gene3D" id="1.10.10.10">
    <property type="entry name" value="Winged helix-like DNA-binding domain superfamily/Winged helix DNA-binding domain"/>
    <property type="match status" value="1"/>
</dbReference>
<protein>
    <recommendedName>
        <fullName evidence="4">HTH marR-type domain-containing protein</fullName>
    </recommendedName>
</protein>
<dbReference type="InterPro" id="IPR036390">
    <property type="entry name" value="WH_DNA-bd_sf"/>
</dbReference>